<evidence type="ECO:0000313" key="22">
    <source>
        <dbReference type="Proteomes" id="UP000694427"/>
    </source>
</evidence>
<dbReference type="Proteomes" id="UP000694427">
    <property type="component" value="Unplaced"/>
</dbReference>
<dbReference type="CDD" id="cd13970">
    <property type="entry name" value="ABC1_ADCK3"/>
    <property type="match status" value="1"/>
</dbReference>
<evidence type="ECO:0000256" key="16">
    <source>
        <dbReference type="ARBA" id="ARBA00032726"/>
    </source>
</evidence>
<keyword evidence="14" id="KW-0472">Membrane</keyword>
<dbReference type="GO" id="GO:0031966">
    <property type="term" value="C:mitochondrial membrane"/>
    <property type="evidence" value="ECO:0007669"/>
    <property type="project" value="UniProtKB-SubCell"/>
</dbReference>
<keyword evidence="7" id="KW-0812">Transmembrane</keyword>
<dbReference type="InterPro" id="IPR011009">
    <property type="entry name" value="Kinase-like_dom_sf"/>
</dbReference>
<evidence type="ECO:0000256" key="12">
    <source>
        <dbReference type="ARBA" id="ARBA00022989"/>
    </source>
</evidence>
<evidence type="ECO:0000256" key="4">
    <source>
        <dbReference type="ARBA" id="ARBA00018535"/>
    </source>
</evidence>
<comment type="subcellular location">
    <subcellularLocation>
        <location evidence="1">Mitochondrion membrane</location>
        <topology evidence="1">Single-pass membrane protein</topology>
    </subcellularLocation>
</comment>
<dbReference type="GO" id="GO:0006744">
    <property type="term" value="P:ubiquinone biosynthetic process"/>
    <property type="evidence" value="ECO:0007669"/>
    <property type="project" value="UniProtKB-UniPathway"/>
</dbReference>
<feature type="region of interest" description="Disordered" evidence="19">
    <location>
        <begin position="123"/>
        <end position="176"/>
    </location>
</feature>
<comment type="similarity">
    <text evidence="3">Belongs to the protein kinase superfamily. ADCK protein kinase family.</text>
</comment>
<dbReference type="AlphaFoldDB" id="A0A8C1NG48"/>
<evidence type="ECO:0000256" key="19">
    <source>
        <dbReference type="SAM" id="MobiDB-lite"/>
    </source>
</evidence>
<accession>A0A8C1NG48</accession>
<comment type="function">
    <text evidence="18">Atypical kinase involved in the biosynthesis of coenzyme Q, also named ubiquinone, an essential lipid-soluble electron transporter for aerobic cellular respiration. Its substrate specificity is still unclear: may act as a protein kinase that mediates phosphorylation of COQ3. According to other reports, acts as a small molecule kinase, possibly a lipid kinase that phosphorylates a prenyl lipid in the ubiquinone biosynthesis pathway, as suggested by its ability to bind coenzyme Q lipid intermediates. However, the small molecule kinase activity was not confirmed by another publication. Shows an unusual selectivity for binding ADP over ATP.</text>
</comment>
<evidence type="ECO:0000256" key="5">
    <source>
        <dbReference type="ARBA" id="ARBA00022679"/>
    </source>
</evidence>
<keyword evidence="8" id="KW-0547">Nucleotide-binding</keyword>
<evidence type="ECO:0000256" key="11">
    <source>
        <dbReference type="ARBA" id="ARBA00022946"/>
    </source>
</evidence>
<evidence type="ECO:0000256" key="3">
    <source>
        <dbReference type="ARBA" id="ARBA00009670"/>
    </source>
</evidence>
<comment type="pathway">
    <text evidence="2">Cofactor biosynthesis; ubiquinone biosynthesis.</text>
</comment>
<sequence length="581" mass="65080">MAGDMLLLMRGLAKLSQAVIETQASSMRSSGFQAVSQSMQMTAEQGMSVAMQKIQEFTGGQQSVSDFNTDMDSKYDFTASEENFESTAQGGLDSDSVFRDANTGAAHTYSQASGKSKLFEGYKDPTSQFTGHTRSYHQDHSSVGGITAEDIEKAREAKRNGSKPHKQMLSERARERKVPVTRLGRLANFGGLAVGLGIGALAEVAKKSLRSEDKNDDAFINPQLAKIFDRVRQSADFMPIKQMMKALNNDLGPNWRDKVDLFEERPFAAASIGQVHLARMKDGREVAMKIQYPGVAQSINSDVNNLMTVLSMSNALPEGLFPDHLIDVMRRELALECDYIREAKCARKFKELLKDHPFFYVPEVIDELSSQHVLTTELVPGFPLDQADGLSQELKNEICENILILCLRELFEFRYMQTDPNWSNFFYDPQTHRVALLDFGATRGFDESFTDLYIEIIKAAADGNREEVLKQSIVMKFLTGYESKAMENAHVDAVMILGEAFASEEPFNFGAQSTTERIHNLIPVMLKQRLIPPPEETYSLHRKMGGSFLICSRLNAKLSCKNMFDKAYGNYWSNKKKGPSQ</sequence>
<keyword evidence="11" id="KW-0809">Transit peptide</keyword>
<evidence type="ECO:0000313" key="21">
    <source>
        <dbReference type="Ensembl" id="ENSCCRP00010090426.1"/>
    </source>
</evidence>
<evidence type="ECO:0000256" key="9">
    <source>
        <dbReference type="ARBA" id="ARBA00022777"/>
    </source>
</evidence>
<evidence type="ECO:0000256" key="8">
    <source>
        <dbReference type="ARBA" id="ARBA00022741"/>
    </source>
</evidence>
<feature type="domain" description="ABC1 atypical kinase-like" evidence="20">
    <location>
        <begin position="231"/>
        <end position="471"/>
    </location>
</feature>
<proteinExistence type="inferred from homology"/>
<keyword evidence="9" id="KW-0418">Kinase</keyword>
<dbReference type="InterPro" id="IPR004147">
    <property type="entry name" value="ABC1_dom"/>
</dbReference>
<dbReference type="UniPathway" id="UPA00232"/>
<dbReference type="PANTHER" id="PTHR43851">
    <property type="match status" value="1"/>
</dbReference>
<keyword evidence="10" id="KW-0067">ATP-binding</keyword>
<dbReference type="SUPFAM" id="SSF56112">
    <property type="entry name" value="Protein kinase-like (PK-like)"/>
    <property type="match status" value="1"/>
</dbReference>
<dbReference type="InterPro" id="IPR051409">
    <property type="entry name" value="Atypical_kinase_ADCK"/>
</dbReference>
<dbReference type="GO" id="GO:0016301">
    <property type="term" value="F:kinase activity"/>
    <property type="evidence" value="ECO:0007669"/>
    <property type="project" value="UniProtKB-KW"/>
</dbReference>
<evidence type="ECO:0000256" key="1">
    <source>
        <dbReference type="ARBA" id="ARBA00004304"/>
    </source>
</evidence>
<dbReference type="PANTHER" id="PTHR43851:SF1">
    <property type="entry name" value="ATYPICAL KINASE COQ8A, MITOCHONDRIAL"/>
    <property type="match status" value="1"/>
</dbReference>
<name>A0A8C1NG48_CYPCA</name>
<dbReference type="InterPro" id="IPR034646">
    <property type="entry name" value="ADCK3_dom"/>
</dbReference>
<keyword evidence="13" id="KW-0496">Mitochondrion</keyword>
<reference evidence="21" key="1">
    <citation type="submission" date="2025-08" db="UniProtKB">
        <authorList>
            <consortium name="Ensembl"/>
        </authorList>
    </citation>
    <scope>IDENTIFICATION</scope>
</reference>
<keyword evidence="6" id="KW-0831">Ubiquinone biosynthesis</keyword>
<keyword evidence="22" id="KW-1185">Reference proteome</keyword>
<feature type="compositionally biased region" description="Basic and acidic residues" evidence="19">
    <location>
        <begin position="150"/>
        <end position="159"/>
    </location>
</feature>
<keyword evidence="5" id="KW-0808">Transferase</keyword>
<evidence type="ECO:0000256" key="18">
    <source>
        <dbReference type="ARBA" id="ARBA00058956"/>
    </source>
</evidence>
<dbReference type="Pfam" id="PF03109">
    <property type="entry name" value="ABC1"/>
    <property type="match status" value="1"/>
</dbReference>
<evidence type="ECO:0000256" key="15">
    <source>
        <dbReference type="ARBA" id="ARBA00031775"/>
    </source>
</evidence>
<evidence type="ECO:0000256" key="13">
    <source>
        <dbReference type="ARBA" id="ARBA00023128"/>
    </source>
</evidence>
<dbReference type="Ensembl" id="ENSCCRT00010100278.1">
    <property type="protein sequence ID" value="ENSCCRP00010090426.1"/>
    <property type="gene ID" value="ENSCCRG00010037051.1"/>
</dbReference>
<reference evidence="21" key="2">
    <citation type="submission" date="2025-09" db="UniProtKB">
        <authorList>
            <consortium name="Ensembl"/>
        </authorList>
    </citation>
    <scope>IDENTIFICATION</scope>
</reference>
<dbReference type="GO" id="GO:0005524">
    <property type="term" value="F:ATP binding"/>
    <property type="evidence" value="ECO:0007669"/>
    <property type="project" value="UniProtKB-KW"/>
</dbReference>
<protein>
    <recommendedName>
        <fullName evidence="4">Atypical kinase COQ8A, mitochondrial</fullName>
    </recommendedName>
    <alternativeName>
        <fullName evidence="16">Chaperone activity of bc1 complex-like</fullName>
    </alternativeName>
    <alternativeName>
        <fullName evidence="17">Coenzyme Q protein 8A</fullName>
    </alternativeName>
    <alternativeName>
        <fullName evidence="15">aarF domain-containing protein kinase 3</fullName>
    </alternativeName>
</protein>
<evidence type="ECO:0000256" key="14">
    <source>
        <dbReference type="ARBA" id="ARBA00023136"/>
    </source>
</evidence>
<evidence type="ECO:0000256" key="7">
    <source>
        <dbReference type="ARBA" id="ARBA00022692"/>
    </source>
</evidence>
<evidence type="ECO:0000259" key="20">
    <source>
        <dbReference type="Pfam" id="PF03109"/>
    </source>
</evidence>
<keyword evidence="12" id="KW-1133">Transmembrane helix</keyword>
<evidence type="ECO:0000256" key="10">
    <source>
        <dbReference type="ARBA" id="ARBA00022840"/>
    </source>
</evidence>
<evidence type="ECO:0000256" key="17">
    <source>
        <dbReference type="ARBA" id="ARBA00033204"/>
    </source>
</evidence>
<evidence type="ECO:0000256" key="6">
    <source>
        <dbReference type="ARBA" id="ARBA00022688"/>
    </source>
</evidence>
<evidence type="ECO:0000256" key="2">
    <source>
        <dbReference type="ARBA" id="ARBA00004749"/>
    </source>
</evidence>
<organism evidence="21 22">
    <name type="scientific">Cyprinus carpio</name>
    <name type="common">Common carp</name>
    <dbReference type="NCBI Taxonomy" id="7962"/>
    <lineage>
        <taxon>Eukaryota</taxon>
        <taxon>Metazoa</taxon>
        <taxon>Chordata</taxon>
        <taxon>Craniata</taxon>
        <taxon>Vertebrata</taxon>
        <taxon>Euteleostomi</taxon>
        <taxon>Actinopterygii</taxon>
        <taxon>Neopterygii</taxon>
        <taxon>Teleostei</taxon>
        <taxon>Ostariophysi</taxon>
        <taxon>Cypriniformes</taxon>
        <taxon>Cyprinidae</taxon>
        <taxon>Cyprininae</taxon>
        <taxon>Cyprinus</taxon>
    </lineage>
</organism>